<dbReference type="AlphaFoldDB" id="A0AAU9J219"/>
<organism evidence="1 2">
    <name type="scientific">Blepharisma stoltei</name>
    <dbReference type="NCBI Taxonomy" id="1481888"/>
    <lineage>
        <taxon>Eukaryota</taxon>
        <taxon>Sar</taxon>
        <taxon>Alveolata</taxon>
        <taxon>Ciliophora</taxon>
        <taxon>Postciliodesmatophora</taxon>
        <taxon>Heterotrichea</taxon>
        <taxon>Heterotrichida</taxon>
        <taxon>Blepharismidae</taxon>
        <taxon>Blepharisma</taxon>
    </lineage>
</organism>
<name>A0AAU9J219_9CILI</name>
<dbReference type="Proteomes" id="UP001162131">
    <property type="component" value="Unassembled WGS sequence"/>
</dbReference>
<keyword evidence="2" id="KW-1185">Reference proteome</keyword>
<comment type="caution">
    <text evidence="1">The sequence shown here is derived from an EMBL/GenBank/DDBJ whole genome shotgun (WGS) entry which is preliminary data.</text>
</comment>
<accession>A0AAU9J219</accession>
<dbReference type="EMBL" id="CAJZBQ010000024">
    <property type="protein sequence ID" value="CAG9319989.1"/>
    <property type="molecule type" value="Genomic_DNA"/>
</dbReference>
<evidence type="ECO:0000313" key="1">
    <source>
        <dbReference type="EMBL" id="CAG9319989.1"/>
    </source>
</evidence>
<sequence length="85" mass="9748">MHIWAMVFGTKSWPAYLASRRDRLKLFVVQSNGHFLEIIFARASNPVGTRIEQNESSAQAAVACTKSQKRLSFFFRDNLKKEEAN</sequence>
<reference evidence="1" key="1">
    <citation type="submission" date="2021-09" db="EMBL/GenBank/DDBJ databases">
        <authorList>
            <consortium name="AG Swart"/>
            <person name="Singh M."/>
            <person name="Singh A."/>
            <person name="Seah K."/>
            <person name="Emmerich C."/>
        </authorList>
    </citation>
    <scope>NUCLEOTIDE SEQUENCE</scope>
    <source>
        <strain evidence="1">ATCC30299</strain>
    </source>
</reference>
<evidence type="ECO:0000313" key="2">
    <source>
        <dbReference type="Proteomes" id="UP001162131"/>
    </source>
</evidence>
<protein>
    <submittedName>
        <fullName evidence="1">Uncharacterized protein</fullName>
    </submittedName>
</protein>
<proteinExistence type="predicted"/>
<gene>
    <name evidence="1" type="ORF">BSTOLATCC_MIC25489</name>
</gene>